<organism evidence="2 3">
    <name type="scientific">Deefgea tanakiae</name>
    <dbReference type="NCBI Taxonomy" id="2865840"/>
    <lineage>
        <taxon>Bacteria</taxon>
        <taxon>Pseudomonadati</taxon>
        <taxon>Pseudomonadota</taxon>
        <taxon>Betaproteobacteria</taxon>
        <taxon>Neisseriales</taxon>
        <taxon>Chitinibacteraceae</taxon>
        <taxon>Deefgea</taxon>
    </lineage>
</organism>
<evidence type="ECO:0000313" key="2">
    <source>
        <dbReference type="EMBL" id="QZA77479.1"/>
    </source>
</evidence>
<evidence type="ECO:0000313" key="3">
    <source>
        <dbReference type="Proteomes" id="UP000825679"/>
    </source>
</evidence>
<accession>A0ABX8Z993</accession>
<keyword evidence="1" id="KW-0175">Coiled coil</keyword>
<name>A0ABX8Z993_9NEIS</name>
<feature type="coiled-coil region" evidence="1">
    <location>
        <begin position="475"/>
        <end position="523"/>
    </location>
</feature>
<protein>
    <submittedName>
        <fullName evidence="2">Uncharacterized protein</fullName>
    </submittedName>
</protein>
<keyword evidence="3" id="KW-1185">Reference proteome</keyword>
<sequence length="1647" mass="183355">MTFWSALPIPPNIDKSMALINRIEIVNYLCEGWVPSMGIANWRPLWPANVINLCGASTAVQVPNGGGKTSVTNAILYLLSQDRVLKQRFLERCSPAGMVATHIRIEFAILHDQDLIQRDLMTAEPQFSPAETVVIGVCANRDDERPRFYRYSGSLEDVPACRMDGTTIEFTTTSALQADVKRIKGQWDNWNSAAEWGKVVGLFMSPDVVRQNVIFHREGAGDASAAFSKVKTNGTERFDEAYFRQVVAPQLLTNVMGDSAQEDERNVEDTILKSMGTLIDAKLQVEEKEKYLNGREALEIEFRPVIDAAGKIETAQVAYQTQLQTLAVDAAFLARFAGCKDTRMPGVPRSLDEIPMDAKTRDCLRSMVIDKDGSVLIESSGLAALLNLKTGRLNEMAGRSSASLPAILSQVTSSQVIDLYCDIKILESRGGPRKPPQHYNLQSARELVSRRFEDASELHATLEQAFDLAKSKLDTNIFRHKLEQLQRNKVSLKNEINQNQSIGQAAEADRERLEKHVMEWQENQGAYQEFCEQLHLIPTELHDSPAQVQEWLTEETLARTAAVNAHNLRVGTLTSGWVELKQVRAELGLIAIEDRILDLNAERVSIENKKLACSTEASNAQTEYNQTSVLANELHQIIATTSVQLGTLSEHMHAYDTFITIFGCVDPLTVSPPLEESQQLENNKKQLEELRRTKSLSHEKLKLLSSAATSYNQLFGDIDPQLASPQQDYQALLDAQSAARTVYSQHFPLAESLEEHLRRTGLDPATWLHNTDVAHASAVEDARAALAIVEDLDRELAALDDLNQVGNADYAAAHRALEAANLDLTRVLNVILGLRLPKDDTLPLLAAFGPLLDAPVAADIDRAEKALAVLQECGHDVPLLLLDPLISQLKQGPDQDSSTLASLGFFAGAKSRRMRAIVDPQALIEEQATLVMKRDEQLAQHDAALEKAQLHTPHTATYRQALLAQEAIKQRSVEKANAAQEELAELEKRLDVAKNLITPEALSLLHDARKFVDAGGEGALSVLNIEIDELAGELVAIEKRSIEIASLLTSQAIVAHDGARRFVNGGGHQTFQALQEKIRSLEFQLANIDAAMPTLEAQLTRCQLALQQAINYELTFMSSFQSMQDRLMRAKAFDSDGSSAFMEAQSRTLAKLEGLRDALNPLRSLNYSRVQAFKQHQGEDEVALHRQIAEAKGRRTEAVTKALELSAKVESLEGEIVEAWLAAEALHELAYFFCNRRNEAAPFEDDLRFGETGGSRAESHDAYELAEKLYWELNDWRPDRGCLDRTSIGLLRREVEAIDVARTGKDIGEARRNATRAKVEFDRVREAFCVKARTSSDGGFSEAEIEAIQSANTTEQLSILANISCRLREQLKAEQDELEELKQSTTVIESASNDALTRVVESCKTNLSTMNSVMARNPKARFMIEAEVISTEDIRKLMQDLRDHIEGHKREAKSRQKLSRSSVDTNLGADIRRALIDRIFIKPSVQFVHVGMWDGKTRAVQPGVSEGQKSALQMLWLIRESEYHLECAVRRHLGGGSKRLLRSRSQRVLFFDGLFSNLTDRRLIDEAFKGLGDADSSLQLIGLIHNPEYRNNSKIFPSFVVGRRVGNRDVEGERSYVRFEDGRPEGSIGLATFMHKRQPSICETTNG</sequence>
<gene>
    <name evidence="2" type="ORF">K4H28_14525</name>
</gene>
<dbReference type="Proteomes" id="UP000825679">
    <property type="component" value="Chromosome"/>
</dbReference>
<evidence type="ECO:0000256" key="1">
    <source>
        <dbReference type="SAM" id="Coils"/>
    </source>
</evidence>
<feature type="coiled-coil region" evidence="1">
    <location>
        <begin position="969"/>
        <end position="996"/>
    </location>
</feature>
<reference evidence="2 3" key="1">
    <citation type="submission" date="2021-08" db="EMBL/GenBank/DDBJ databases">
        <title>complete genome sequencing of Deefgea sp. D25.</title>
        <authorList>
            <person name="Bae J.-W."/>
            <person name="Gim D.-H."/>
        </authorList>
    </citation>
    <scope>NUCLEOTIDE SEQUENCE [LARGE SCALE GENOMIC DNA]</scope>
    <source>
        <strain evidence="2 3">D25</strain>
    </source>
</reference>
<dbReference type="EMBL" id="CP081150">
    <property type="protein sequence ID" value="QZA77479.1"/>
    <property type="molecule type" value="Genomic_DNA"/>
</dbReference>
<dbReference type="RefSeq" id="WP_221005860.1">
    <property type="nucleotide sequence ID" value="NZ_CP081150.1"/>
</dbReference>
<proteinExistence type="predicted"/>